<dbReference type="InterPro" id="IPR011519">
    <property type="entry name" value="UnbV_ASPIC"/>
</dbReference>
<dbReference type="PANTHER" id="PTHR16026:SF0">
    <property type="entry name" value="CARTILAGE ACIDIC PROTEIN 1"/>
    <property type="match status" value="1"/>
</dbReference>
<dbReference type="InterPro" id="IPR013519">
    <property type="entry name" value="Int_alpha_beta-p"/>
</dbReference>
<dbReference type="EMBL" id="JAVRHQ010000004">
    <property type="protein sequence ID" value="MDT0642242.1"/>
    <property type="molecule type" value="Genomic_DNA"/>
</dbReference>
<keyword evidence="6" id="KW-1185">Reference proteome</keyword>
<dbReference type="Gene3D" id="2.130.10.130">
    <property type="entry name" value="Integrin alpha, N-terminal"/>
    <property type="match status" value="4"/>
</dbReference>
<dbReference type="Proteomes" id="UP001262889">
    <property type="component" value="Unassembled WGS sequence"/>
</dbReference>
<proteinExistence type="predicted"/>
<dbReference type="Pfam" id="PF13517">
    <property type="entry name" value="FG-GAP_3"/>
    <property type="match status" value="5"/>
</dbReference>
<evidence type="ECO:0000256" key="3">
    <source>
        <dbReference type="ARBA" id="ARBA00023180"/>
    </source>
</evidence>
<dbReference type="Pfam" id="PF01839">
    <property type="entry name" value="FG-GAP"/>
    <property type="match status" value="1"/>
</dbReference>
<keyword evidence="2" id="KW-0677">Repeat</keyword>
<evidence type="ECO:0000313" key="6">
    <source>
        <dbReference type="Proteomes" id="UP001262889"/>
    </source>
</evidence>
<sequence length="1131" mass="126925">MPCRIKILLAILAFGCVQSSCSDKKRGEPTQFQKLDRDQTGISFKNSIKENDSLNFFTYSYIYLGGGLAAGDINNDGLTDLFFTGNMVPNKLYLNTGNLSFKDITEEAGVAGDKRWFTGVTMADVNNDGFLDIYCSVGGMDKPQKNILYINNTDGTFTDKAAEYGVDDEGNSIQATFFDYDLDGDLDLYVANYPPTAFSANNAFYKFKTENVKDIETDHLYRNDGGHFTNVTDASGLRSFGLTLSATVGDLNEDGWPDLYVSNDFSTPDYLYLNNQDGTFKEVVKDATRQTSFYGMGADIGDYNNDGFLDILQVDMAPKNNRRAKSNMSSMNPNIFWSTVNSGFHYQYMQNTLQTHSGVINKNIPQYNNTSRLAGLSSTDWSWGPLFADFDNDGLKDVFVSNGTRREINNRDFFNKLAQDPNKRDSLLQKNLAIPSEKIDNFIFRNKGDLTFERTNEKWGISFKGFSNGSVYVDLDNDGDLEIVTNNIDDYASVFKNNNINKNNYLDFQLKGPQKNLNGLGTRIYVTTSKDTQMQELTLTRGFQSSIAPKLHFGVGKEDRVQEVKVIWPDKKTQILKEVPVNKLMELDYTNSTIAENKNLKKEPPLFTTVSADSLGLHHKHIENLYNDFDKEILLPHKTSMFGPALAVGDLNGDGLDDMYIGGASGYTAGIYFQNKNGFEKQNFPDITKDKKYEDLGALIFDADNDGDKDLYVVSGGNEFHKDSERLQDRLYVNENGQFKKSLTALPRMITSGSRVYAEDFDKDGDIDLFVGGRLVPGNYPAPADSYLLENKSSKGIPKFENITDAAAPGFKKLGLVTSASWTDFDGDGWTDLIIAGEWMPLKVFKNQEGKFTDITRQMGLEETTGWWFSLKAGDFDQDGDMDFIAGNLGLNYKYQAKEKETFDIYFYDFDNNNEKDIVLSYFNDGEKFPVRGRECSSQQMPGIKYKFKNYQSFSEATLEDIYTEEYLEDALHYQVKSFASLYIENSEGGFKLHKLPVEAQVSSINQVLIEDFDYDGYPDALIAGNLYSSEIETPRADAGIGLFLKGNGKGGFNPVPARNSGFFVPGDVKDMAMLNTPIGRFVVAAKNNDSIQIIKLNKKQNTLLTSGKEERKKNLKNQDAITQNIQFLSN</sequence>
<comment type="caution">
    <text evidence="5">The sequence shown here is derived from an EMBL/GenBank/DDBJ whole genome shotgun (WGS) entry which is preliminary data.</text>
</comment>
<evidence type="ECO:0000256" key="2">
    <source>
        <dbReference type="ARBA" id="ARBA00022737"/>
    </source>
</evidence>
<name>A0ABU3C7E2_9FLAO</name>
<dbReference type="PANTHER" id="PTHR16026">
    <property type="entry name" value="CARTILAGE ACIDIC PROTEIN 1"/>
    <property type="match status" value="1"/>
</dbReference>
<dbReference type="SUPFAM" id="SSF69318">
    <property type="entry name" value="Integrin alpha N-terminal domain"/>
    <property type="match status" value="3"/>
</dbReference>
<dbReference type="RefSeq" id="WP_311533916.1">
    <property type="nucleotide sequence ID" value="NZ_JAVRHQ010000004.1"/>
</dbReference>
<gene>
    <name evidence="5" type="ORF">RM553_05285</name>
</gene>
<feature type="domain" description="ASPIC/UnbV" evidence="4">
    <location>
        <begin position="519"/>
        <end position="584"/>
    </location>
</feature>
<evidence type="ECO:0000256" key="1">
    <source>
        <dbReference type="ARBA" id="ARBA00022729"/>
    </source>
</evidence>
<dbReference type="InterPro" id="IPR013517">
    <property type="entry name" value="FG-GAP"/>
</dbReference>
<accession>A0ABU3C7E2</accession>
<evidence type="ECO:0000259" key="4">
    <source>
        <dbReference type="Pfam" id="PF07593"/>
    </source>
</evidence>
<keyword evidence="3" id="KW-0325">Glycoprotein</keyword>
<keyword evidence="1" id="KW-0732">Signal</keyword>
<evidence type="ECO:0000313" key="5">
    <source>
        <dbReference type="EMBL" id="MDT0642242.1"/>
    </source>
</evidence>
<dbReference type="InterPro" id="IPR028994">
    <property type="entry name" value="Integrin_alpha_N"/>
</dbReference>
<dbReference type="Pfam" id="PF07593">
    <property type="entry name" value="UnbV_ASPIC"/>
    <property type="match status" value="1"/>
</dbReference>
<protein>
    <submittedName>
        <fullName evidence="5">VCBS repeat-containing protein</fullName>
    </submittedName>
</protein>
<dbReference type="InterPro" id="IPR027039">
    <property type="entry name" value="Crtac1"/>
</dbReference>
<organism evidence="5 6">
    <name type="scientific">Autumnicola tepida</name>
    <dbReference type="NCBI Taxonomy" id="3075595"/>
    <lineage>
        <taxon>Bacteria</taxon>
        <taxon>Pseudomonadati</taxon>
        <taxon>Bacteroidota</taxon>
        <taxon>Flavobacteriia</taxon>
        <taxon>Flavobacteriales</taxon>
        <taxon>Flavobacteriaceae</taxon>
        <taxon>Autumnicola</taxon>
    </lineage>
</organism>
<dbReference type="SMART" id="SM00191">
    <property type="entry name" value="Int_alpha"/>
    <property type="match status" value="2"/>
</dbReference>
<reference evidence="5 6" key="1">
    <citation type="submission" date="2023-09" db="EMBL/GenBank/DDBJ databases">
        <authorList>
            <person name="Rey-Velasco X."/>
        </authorList>
    </citation>
    <scope>NUCLEOTIDE SEQUENCE [LARGE SCALE GENOMIC DNA]</scope>
    <source>
        <strain evidence="5 6">F363</strain>
    </source>
</reference>